<dbReference type="PANTHER" id="PTHR36978:SF4">
    <property type="entry name" value="P-LOOP CONTAINING NUCLEOSIDE TRIPHOSPHATE HYDROLASE PROTEIN"/>
    <property type="match status" value="1"/>
</dbReference>
<dbReference type="Gene3D" id="3.40.50.300">
    <property type="entry name" value="P-loop containing nucleotide triphosphate hydrolases"/>
    <property type="match status" value="1"/>
</dbReference>
<dbReference type="EMBL" id="AAVT01000001">
    <property type="protein sequence ID" value="EAW33101.1"/>
    <property type="molecule type" value="Genomic_DNA"/>
</dbReference>
<proteinExistence type="predicted"/>
<evidence type="ECO:0008006" key="3">
    <source>
        <dbReference type="Google" id="ProtNLM"/>
    </source>
</evidence>
<name>A0YAE7_9GAMM</name>
<dbReference type="OrthoDB" id="7855297at2"/>
<comment type="caution">
    <text evidence="1">The sequence shown here is derived from an EMBL/GenBank/DDBJ whole genome shotgun (WGS) entry which is preliminary data.</text>
</comment>
<evidence type="ECO:0000313" key="1">
    <source>
        <dbReference type="EMBL" id="EAW33101.1"/>
    </source>
</evidence>
<accession>A0YAE7</accession>
<dbReference type="Pfam" id="PF17784">
    <property type="entry name" value="Sulfotransfer_4"/>
    <property type="match status" value="1"/>
</dbReference>
<gene>
    <name evidence="1" type="ORF">GP2143_17636</name>
</gene>
<dbReference type="InterPro" id="IPR027417">
    <property type="entry name" value="P-loop_NTPase"/>
</dbReference>
<dbReference type="SUPFAM" id="SSF52540">
    <property type="entry name" value="P-loop containing nucleoside triphosphate hydrolases"/>
    <property type="match status" value="1"/>
</dbReference>
<dbReference type="STRING" id="247633.GP2143_17636"/>
<dbReference type="eggNOG" id="ENOG503279X">
    <property type="taxonomic scope" value="Bacteria"/>
</dbReference>
<keyword evidence="2" id="KW-1185">Reference proteome</keyword>
<evidence type="ECO:0000313" key="2">
    <source>
        <dbReference type="Proteomes" id="UP000004931"/>
    </source>
</evidence>
<reference evidence="1 2" key="1">
    <citation type="journal article" date="2010" name="J. Bacteriol.">
        <title>Genome sequence of the oligotrophic marine Gammaproteobacterium HTCC2143, isolated from the Oregon Coast.</title>
        <authorList>
            <person name="Oh H.M."/>
            <person name="Kang I."/>
            <person name="Ferriera S."/>
            <person name="Giovannoni S.J."/>
            <person name="Cho J.C."/>
        </authorList>
    </citation>
    <scope>NUCLEOTIDE SEQUENCE [LARGE SCALE GENOMIC DNA]</scope>
    <source>
        <strain evidence="1 2">HTCC2143</strain>
    </source>
</reference>
<dbReference type="InterPro" id="IPR040632">
    <property type="entry name" value="Sulfotransfer_4"/>
</dbReference>
<sequence>MTLDVIGAGFGRTGTLSLKLALEKLGFKKTYHMAELFGQPQHLDSWEQALATGSCDWDTLFSDYRAAVDWPACYYWQEYAELYPRAKVILSLRNPESWFDSVHKTIYPATKEALESNDPKLKRWAKWSNQLIWENTFSGRIEDKQYAIQIFNDHIERVKKTISADRLLIFQATDGWMPLCEFLECEIPNEAYPRVNSSEEFARR</sequence>
<organism evidence="1 2">
    <name type="scientific">marine gamma proteobacterium HTCC2143</name>
    <dbReference type="NCBI Taxonomy" id="247633"/>
    <lineage>
        <taxon>Bacteria</taxon>
        <taxon>Pseudomonadati</taxon>
        <taxon>Pseudomonadota</taxon>
        <taxon>Gammaproteobacteria</taxon>
        <taxon>Cellvibrionales</taxon>
        <taxon>Spongiibacteraceae</taxon>
        <taxon>BD1-7 clade</taxon>
    </lineage>
</organism>
<dbReference type="Proteomes" id="UP000004931">
    <property type="component" value="Unassembled WGS sequence"/>
</dbReference>
<dbReference type="PANTHER" id="PTHR36978">
    <property type="entry name" value="P-LOOP CONTAINING NUCLEOTIDE TRIPHOSPHATE HYDROLASE"/>
    <property type="match status" value="1"/>
</dbReference>
<dbReference type="AlphaFoldDB" id="A0YAE7"/>
<protein>
    <recommendedName>
        <fullName evidence="3">Sulfotransferase family protein</fullName>
    </recommendedName>
</protein>